<keyword evidence="7" id="KW-0408">Iron</keyword>
<dbReference type="InterPro" id="IPR039261">
    <property type="entry name" value="FNR_nucleotide-bd"/>
</dbReference>
<evidence type="ECO:0000313" key="11">
    <source>
        <dbReference type="EMBL" id="KKM18984.1"/>
    </source>
</evidence>
<dbReference type="PANTHER" id="PTHR47354:SF2">
    <property type="entry name" value="BLR2392 PROTEIN"/>
    <property type="match status" value="1"/>
</dbReference>
<dbReference type="SUPFAM" id="SSF54292">
    <property type="entry name" value="2Fe-2S ferredoxin-like"/>
    <property type="match status" value="1"/>
</dbReference>
<dbReference type="EMBL" id="LAZR01014096">
    <property type="protein sequence ID" value="KKM18984.1"/>
    <property type="molecule type" value="Genomic_DNA"/>
</dbReference>
<evidence type="ECO:0000259" key="9">
    <source>
        <dbReference type="PROSITE" id="PS51085"/>
    </source>
</evidence>
<dbReference type="InterPro" id="IPR054582">
    <property type="entry name" value="DmmA-like_N"/>
</dbReference>
<keyword evidence="4" id="KW-0001">2Fe-2S</keyword>
<dbReference type="Gene3D" id="2.40.30.10">
    <property type="entry name" value="Translation factors"/>
    <property type="match status" value="1"/>
</dbReference>
<dbReference type="InterPro" id="IPR012675">
    <property type="entry name" value="Beta-grasp_dom_sf"/>
</dbReference>
<dbReference type="SUPFAM" id="SSF52343">
    <property type="entry name" value="Ferredoxin reductase-like, C-terminal NADP-linked domain"/>
    <property type="match status" value="1"/>
</dbReference>
<dbReference type="InterPro" id="IPR001041">
    <property type="entry name" value="2Fe-2S_ferredoxin-type"/>
</dbReference>
<dbReference type="PROSITE" id="PS51384">
    <property type="entry name" value="FAD_FR"/>
    <property type="match status" value="1"/>
</dbReference>
<keyword evidence="8" id="KW-0411">Iron-sulfur</keyword>
<dbReference type="Gene3D" id="3.10.20.30">
    <property type="match status" value="1"/>
</dbReference>
<dbReference type="PANTHER" id="PTHR47354">
    <property type="entry name" value="NADH OXIDOREDUCTASE HCR"/>
    <property type="match status" value="1"/>
</dbReference>
<evidence type="ECO:0000256" key="7">
    <source>
        <dbReference type="ARBA" id="ARBA00023004"/>
    </source>
</evidence>
<evidence type="ECO:0000256" key="5">
    <source>
        <dbReference type="ARBA" id="ARBA00022723"/>
    </source>
</evidence>
<dbReference type="GO" id="GO:0051537">
    <property type="term" value="F:2 iron, 2 sulfur cluster binding"/>
    <property type="evidence" value="ECO:0007669"/>
    <property type="project" value="UniProtKB-KW"/>
</dbReference>
<dbReference type="GO" id="GO:0016491">
    <property type="term" value="F:oxidoreductase activity"/>
    <property type="evidence" value="ECO:0007669"/>
    <property type="project" value="UniProtKB-KW"/>
</dbReference>
<dbReference type="PRINTS" id="PR00409">
    <property type="entry name" value="PHDIOXRDTASE"/>
</dbReference>
<organism evidence="11">
    <name type="scientific">marine sediment metagenome</name>
    <dbReference type="NCBI Taxonomy" id="412755"/>
    <lineage>
        <taxon>unclassified sequences</taxon>
        <taxon>metagenomes</taxon>
        <taxon>ecological metagenomes</taxon>
    </lineage>
</organism>
<keyword evidence="3" id="KW-0288">FMN</keyword>
<comment type="cofactor">
    <cofactor evidence="1">
        <name>FMN</name>
        <dbReference type="ChEBI" id="CHEBI:58210"/>
    </cofactor>
</comment>
<sequence>MSKINAIVREVTALTDRISEFQIGAADGSALPAWEAGAHVLFDLPDGDTRAYSLIAFDPIPEAPESYRIAVQREPEGKGGSTHMHGLKPGAEISCAAPKNDFAVTPDAPAVLLAGGIGITPMISMATTLKAAGQAFAFHYSGRSAPLMAYRDTLRETFGDALHLHCDDDDSALNLDAVIASAGAGAHLYVCGPKGLIEAVKAKAEAAGITADRIHFELFDAPQEQAGDSAFEVELASSGEVFTIPPGQSIIDVLEAGGVDVMYDCQRGDCGICQCDVISGTPDHRDVVLSEAERAAGNVMQICVSRAKSPRLVLDI</sequence>
<dbReference type="Gene3D" id="3.40.50.80">
    <property type="entry name" value="Nucleotide-binding domain of ferredoxin-NADP reductase (FNR) module"/>
    <property type="match status" value="1"/>
</dbReference>
<dbReference type="InterPro" id="IPR050415">
    <property type="entry name" value="MRET"/>
</dbReference>
<feature type="domain" description="FAD-binding FR-type" evidence="10">
    <location>
        <begin position="1"/>
        <end position="105"/>
    </location>
</feature>
<comment type="caution">
    <text evidence="11">The sequence shown here is derived from an EMBL/GenBank/DDBJ whole genome shotgun (WGS) entry which is preliminary data.</text>
</comment>
<dbReference type="GO" id="GO:0046872">
    <property type="term" value="F:metal ion binding"/>
    <property type="evidence" value="ECO:0007669"/>
    <property type="project" value="UniProtKB-KW"/>
</dbReference>
<dbReference type="PROSITE" id="PS51085">
    <property type="entry name" value="2FE2S_FER_2"/>
    <property type="match status" value="1"/>
</dbReference>
<evidence type="ECO:0008006" key="12">
    <source>
        <dbReference type="Google" id="ProtNLM"/>
    </source>
</evidence>
<keyword evidence="5" id="KW-0479">Metal-binding</keyword>
<dbReference type="InterPro" id="IPR017938">
    <property type="entry name" value="Riboflavin_synthase-like_b-brl"/>
</dbReference>
<protein>
    <recommendedName>
        <fullName evidence="12">2Fe-2S ferredoxin-type domain-containing protein</fullName>
    </recommendedName>
</protein>
<evidence type="ECO:0000259" key="10">
    <source>
        <dbReference type="PROSITE" id="PS51384"/>
    </source>
</evidence>
<dbReference type="Pfam" id="PF22290">
    <property type="entry name" value="DmmA-like_N"/>
    <property type="match status" value="1"/>
</dbReference>
<evidence type="ECO:0000256" key="1">
    <source>
        <dbReference type="ARBA" id="ARBA00001917"/>
    </source>
</evidence>
<dbReference type="InterPro" id="IPR036010">
    <property type="entry name" value="2Fe-2S_ferredoxin-like_sf"/>
</dbReference>
<dbReference type="AlphaFoldDB" id="A0A0F9IGR8"/>
<proteinExistence type="predicted"/>
<keyword evidence="6" id="KW-0560">Oxidoreductase</keyword>
<feature type="domain" description="2Fe-2S ferredoxin-type" evidence="9">
    <location>
        <begin position="231"/>
        <end position="316"/>
    </location>
</feature>
<dbReference type="InterPro" id="IPR017927">
    <property type="entry name" value="FAD-bd_FR_type"/>
</dbReference>
<evidence type="ECO:0000256" key="3">
    <source>
        <dbReference type="ARBA" id="ARBA00022643"/>
    </source>
</evidence>
<evidence type="ECO:0000256" key="4">
    <source>
        <dbReference type="ARBA" id="ARBA00022714"/>
    </source>
</evidence>
<dbReference type="CDD" id="cd00207">
    <property type="entry name" value="fer2"/>
    <property type="match status" value="1"/>
</dbReference>
<dbReference type="SUPFAM" id="SSF63380">
    <property type="entry name" value="Riboflavin synthase domain-like"/>
    <property type="match status" value="1"/>
</dbReference>
<accession>A0A0F9IGR8</accession>
<reference evidence="11" key="1">
    <citation type="journal article" date="2015" name="Nature">
        <title>Complex archaea that bridge the gap between prokaryotes and eukaryotes.</title>
        <authorList>
            <person name="Spang A."/>
            <person name="Saw J.H."/>
            <person name="Jorgensen S.L."/>
            <person name="Zaremba-Niedzwiedzka K."/>
            <person name="Martijn J."/>
            <person name="Lind A.E."/>
            <person name="van Eijk R."/>
            <person name="Schleper C."/>
            <person name="Guy L."/>
            <person name="Ettema T.J."/>
        </authorList>
    </citation>
    <scope>NUCLEOTIDE SEQUENCE</scope>
</reference>
<dbReference type="InterPro" id="IPR006058">
    <property type="entry name" value="2Fe2S_fd_BS"/>
</dbReference>
<evidence type="ECO:0000256" key="6">
    <source>
        <dbReference type="ARBA" id="ARBA00023002"/>
    </source>
</evidence>
<evidence type="ECO:0000256" key="2">
    <source>
        <dbReference type="ARBA" id="ARBA00022630"/>
    </source>
</evidence>
<dbReference type="CDD" id="cd06185">
    <property type="entry name" value="PDR_like"/>
    <property type="match status" value="1"/>
</dbReference>
<dbReference type="Pfam" id="PF00111">
    <property type="entry name" value="Fer2"/>
    <property type="match status" value="1"/>
</dbReference>
<dbReference type="PROSITE" id="PS00197">
    <property type="entry name" value="2FE2S_FER_1"/>
    <property type="match status" value="1"/>
</dbReference>
<evidence type="ECO:0000256" key="8">
    <source>
        <dbReference type="ARBA" id="ARBA00023014"/>
    </source>
</evidence>
<keyword evidence="2" id="KW-0285">Flavoprotein</keyword>
<name>A0A0F9IGR8_9ZZZZ</name>
<gene>
    <name evidence="11" type="ORF">LCGC14_1660200</name>
</gene>